<reference evidence="2" key="2">
    <citation type="submission" date="2020-11" db="EMBL/GenBank/DDBJ databases">
        <authorList>
            <person name="McCartney M.A."/>
            <person name="Auch B."/>
            <person name="Kono T."/>
            <person name="Mallez S."/>
            <person name="Becker A."/>
            <person name="Gohl D.M."/>
            <person name="Silverstein K.A.T."/>
            <person name="Koren S."/>
            <person name="Bechman K.B."/>
            <person name="Herman A."/>
            <person name="Abrahante J.E."/>
            <person name="Garbe J."/>
        </authorList>
    </citation>
    <scope>NUCLEOTIDE SEQUENCE</scope>
    <source>
        <strain evidence="2">Duluth1</strain>
        <tissue evidence="2">Whole animal</tissue>
    </source>
</reference>
<reference evidence="2" key="1">
    <citation type="journal article" date="2019" name="bioRxiv">
        <title>The Genome of the Zebra Mussel, Dreissena polymorpha: A Resource for Invasive Species Research.</title>
        <authorList>
            <person name="McCartney M.A."/>
            <person name="Auch B."/>
            <person name="Kono T."/>
            <person name="Mallez S."/>
            <person name="Zhang Y."/>
            <person name="Obille A."/>
            <person name="Becker A."/>
            <person name="Abrahante J.E."/>
            <person name="Garbe J."/>
            <person name="Badalamenti J.P."/>
            <person name="Herman A."/>
            <person name="Mangelson H."/>
            <person name="Liachko I."/>
            <person name="Sullivan S."/>
            <person name="Sone E.D."/>
            <person name="Koren S."/>
            <person name="Silverstein K.A.T."/>
            <person name="Beckman K.B."/>
            <person name="Gohl D.M."/>
        </authorList>
    </citation>
    <scope>NUCLEOTIDE SEQUENCE</scope>
    <source>
        <strain evidence="2">Duluth1</strain>
        <tissue evidence="2">Whole animal</tissue>
    </source>
</reference>
<accession>A0A9D3YBA6</accession>
<protein>
    <submittedName>
        <fullName evidence="2">Uncharacterized protein</fullName>
    </submittedName>
</protein>
<evidence type="ECO:0000256" key="1">
    <source>
        <dbReference type="SAM" id="MobiDB-lite"/>
    </source>
</evidence>
<sequence length="340" mass="36944">MINKQATKAHFDFHSSGSAESDTDQNHSVLKQRHQKQSASTKKVPLNVTSVKKTAQNRKSLLPNSTGKLPDNRSVDPQTPVYNGKRFFKTRTPGSADRSFGRMVIQKGFDIKFIAKRGTSKSLTPKLDKKTGNTFKSASKTKSVEKVKASEAHPFMKYSPLKTDGTEAGEEVDNPAQDKENITVLSKQAADKADSGVDTANSADMISSHEIDTGINNSISTDSEQDVGNIFEDDDDGSISLISTNFYNEDCMAGSEDLFSTPGSIMKNNSEDNRSDVDQMSDTGLNTESPSMSEITPVYSKTNSPAKKLSGNSKSSPRLFPIFMKAASASQNSSQSNNLR</sequence>
<feature type="compositionally biased region" description="Polar residues" evidence="1">
    <location>
        <begin position="278"/>
        <end position="314"/>
    </location>
</feature>
<organism evidence="2 3">
    <name type="scientific">Dreissena polymorpha</name>
    <name type="common">Zebra mussel</name>
    <name type="synonym">Mytilus polymorpha</name>
    <dbReference type="NCBI Taxonomy" id="45954"/>
    <lineage>
        <taxon>Eukaryota</taxon>
        <taxon>Metazoa</taxon>
        <taxon>Spiralia</taxon>
        <taxon>Lophotrochozoa</taxon>
        <taxon>Mollusca</taxon>
        <taxon>Bivalvia</taxon>
        <taxon>Autobranchia</taxon>
        <taxon>Heteroconchia</taxon>
        <taxon>Euheterodonta</taxon>
        <taxon>Imparidentia</taxon>
        <taxon>Neoheterodontei</taxon>
        <taxon>Myida</taxon>
        <taxon>Dreissenoidea</taxon>
        <taxon>Dreissenidae</taxon>
        <taxon>Dreissena</taxon>
    </lineage>
</organism>
<feature type="compositionally biased region" description="Polar residues" evidence="1">
    <location>
        <begin position="37"/>
        <end position="67"/>
    </location>
</feature>
<name>A0A9D3YBA6_DREPO</name>
<dbReference type="AlphaFoldDB" id="A0A9D3YBA6"/>
<gene>
    <name evidence="2" type="ORF">DPMN_083124</name>
</gene>
<evidence type="ECO:0000313" key="3">
    <source>
        <dbReference type="Proteomes" id="UP000828390"/>
    </source>
</evidence>
<dbReference type="Proteomes" id="UP000828390">
    <property type="component" value="Unassembled WGS sequence"/>
</dbReference>
<feature type="region of interest" description="Disordered" evidence="1">
    <location>
        <begin position="262"/>
        <end position="314"/>
    </location>
</feature>
<keyword evidence="3" id="KW-1185">Reference proteome</keyword>
<dbReference type="EMBL" id="JAIWYP010000016">
    <property type="protein sequence ID" value="KAH3695666.1"/>
    <property type="molecule type" value="Genomic_DNA"/>
</dbReference>
<feature type="region of interest" description="Disordered" evidence="1">
    <location>
        <begin position="1"/>
        <end position="94"/>
    </location>
</feature>
<proteinExistence type="predicted"/>
<evidence type="ECO:0000313" key="2">
    <source>
        <dbReference type="EMBL" id="KAH3695666.1"/>
    </source>
</evidence>
<comment type="caution">
    <text evidence="2">The sequence shown here is derived from an EMBL/GenBank/DDBJ whole genome shotgun (WGS) entry which is preliminary data.</text>
</comment>